<dbReference type="InterPro" id="IPR035986">
    <property type="entry name" value="PKD_dom_sf"/>
</dbReference>
<dbReference type="KEGG" id="tra:Trad_1124"/>
<dbReference type="eggNOG" id="COG3291">
    <property type="taxonomic scope" value="Bacteria"/>
</dbReference>
<dbReference type="Proteomes" id="UP000000379">
    <property type="component" value="Chromosome"/>
</dbReference>
<protein>
    <submittedName>
        <fullName evidence="3">PKD domain containing protein</fullName>
    </submittedName>
</protein>
<dbReference type="CDD" id="cd00146">
    <property type="entry name" value="PKD"/>
    <property type="match status" value="1"/>
</dbReference>
<feature type="signal peptide" evidence="1">
    <location>
        <begin position="1"/>
        <end position="24"/>
    </location>
</feature>
<proteinExistence type="predicted"/>
<evidence type="ECO:0000256" key="1">
    <source>
        <dbReference type="SAM" id="SignalP"/>
    </source>
</evidence>
<dbReference type="InterPro" id="IPR012938">
    <property type="entry name" value="Glc/Sorbosone_DH"/>
</dbReference>
<dbReference type="Pfam" id="PF07995">
    <property type="entry name" value="GSDH"/>
    <property type="match status" value="1"/>
</dbReference>
<accession>D7CVY8</accession>
<feature type="domain" description="PKD" evidence="2">
    <location>
        <begin position="434"/>
        <end position="503"/>
    </location>
</feature>
<feature type="chain" id="PRO_5003094502" evidence="1">
    <location>
        <begin position="25"/>
        <end position="824"/>
    </location>
</feature>
<dbReference type="RefSeq" id="WP_013177622.1">
    <property type="nucleotide sequence ID" value="NC_014221.1"/>
</dbReference>
<dbReference type="PROSITE" id="PS51257">
    <property type="entry name" value="PROKAR_LIPOPROTEIN"/>
    <property type="match status" value="1"/>
</dbReference>
<dbReference type="Gene3D" id="2.60.40.10">
    <property type="entry name" value="Immunoglobulins"/>
    <property type="match status" value="2"/>
</dbReference>
<dbReference type="PANTHER" id="PTHR19328:SF13">
    <property type="entry name" value="HIPL1 PROTEIN"/>
    <property type="match status" value="1"/>
</dbReference>
<dbReference type="InterPro" id="IPR011042">
    <property type="entry name" value="6-blade_b-propeller_TolB-like"/>
</dbReference>
<dbReference type="AlphaFoldDB" id="D7CVY8"/>
<evidence type="ECO:0000313" key="3">
    <source>
        <dbReference type="EMBL" id="ADI14251.1"/>
    </source>
</evidence>
<keyword evidence="1" id="KW-0732">Signal</keyword>
<evidence type="ECO:0000259" key="2">
    <source>
        <dbReference type="PROSITE" id="PS50093"/>
    </source>
</evidence>
<dbReference type="Pfam" id="PF18911">
    <property type="entry name" value="PKD_4"/>
    <property type="match status" value="1"/>
</dbReference>
<organism evidence="3 4">
    <name type="scientific">Truepera radiovictrix (strain DSM 17093 / CIP 108686 / LMG 22925 / RQ-24)</name>
    <dbReference type="NCBI Taxonomy" id="649638"/>
    <lineage>
        <taxon>Bacteria</taxon>
        <taxon>Thermotogati</taxon>
        <taxon>Deinococcota</taxon>
        <taxon>Deinococci</taxon>
        <taxon>Trueperales</taxon>
        <taxon>Trueperaceae</taxon>
        <taxon>Truepera</taxon>
    </lineage>
</organism>
<dbReference type="Gene3D" id="2.120.10.30">
    <property type="entry name" value="TolB, C-terminal domain"/>
    <property type="match status" value="1"/>
</dbReference>
<dbReference type="SMART" id="SM00089">
    <property type="entry name" value="PKD"/>
    <property type="match status" value="1"/>
</dbReference>
<dbReference type="InterPro" id="IPR011041">
    <property type="entry name" value="Quinoprot_gluc/sorb_DH_b-prop"/>
</dbReference>
<keyword evidence="4" id="KW-1185">Reference proteome</keyword>
<reference evidence="3 4" key="2">
    <citation type="journal article" date="2011" name="Stand. Genomic Sci.">
        <title>Complete genome sequence of Truepera radiovictrix type strain (RQ-24).</title>
        <authorList>
            <person name="Ivanova N."/>
            <person name="Rohde C."/>
            <person name="Munk C."/>
            <person name="Nolan M."/>
            <person name="Lucas S."/>
            <person name="Del Rio T.G."/>
            <person name="Tice H."/>
            <person name="Deshpande S."/>
            <person name="Cheng J.F."/>
            <person name="Tapia R."/>
            <person name="Han C."/>
            <person name="Goodwin L."/>
            <person name="Pitluck S."/>
            <person name="Liolios K."/>
            <person name="Mavromatis K."/>
            <person name="Mikhailova N."/>
            <person name="Pati A."/>
            <person name="Chen A."/>
            <person name="Palaniappan K."/>
            <person name="Land M."/>
            <person name="Hauser L."/>
            <person name="Chang Y.J."/>
            <person name="Jeffries C.D."/>
            <person name="Brambilla E."/>
            <person name="Rohde M."/>
            <person name="Goker M."/>
            <person name="Tindall B.J."/>
            <person name="Woyke T."/>
            <person name="Bristow J."/>
            <person name="Eisen J.A."/>
            <person name="Markowitz V."/>
            <person name="Hugenholtz P."/>
            <person name="Kyrpides N.C."/>
            <person name="Klenk H.P."/>
            <person name="Lapidus A."/>
        </authorList>
    </citation>
    <scope>NUCLEOTIDE SEQUENCE [LARGE SCALE GENOMIC DNA]</scope>
    <source>
        <strain evidence="4">DSM 17093 / CIP 108686 / LMG 22925 / RQ-24</strain>
    </source>
</reference>
<dbReference type="OrthoDB" id="9770043at2"/>
<dbReference type="InterPro" id="IPR013783">
    <property type="entry name" value="Ig-like_fold"/>
</dbReference>
<sequence length="824" mass="86312">MIGRFGWAVWVAVVLFISACRAPADVPAAAPSPDALAVPSQFEDVRLASLEAPTALAFTPDGRLLITTQTGQVRVYQNGSLRAAPLLDLKGQICTNGARGIFGIAVDPNFATNGFIYLYYTFDKAGTGTCERGRNGRAVNRVSRFTVSGNAAALSSERVLIDNIPAPFGNHSAGDVAIGKDGLLYVTVGDAGCDPSGRSGCSAENAAARDRHTLLGKVIRITRSGDVPQGNPFRGVDSVRCNRGSAAPGSVCQEIFALGLRNPFRFAFDPNSSGTRFFINDVGQAAREEINLGRAGADYGWNVREGSCKVGGTDCGAAPAGMTNPIFEYAHGASGLFAGCTSVTGGAFVPRGVWPAAFEGAYLFSDYVCGKIFALTPTDSGYRASLFADGLGNSSAIHLRFGPHGGSQALFYTTYAGGGQVRRIAYTGALNRAPQAVVTASPTSGPAPLRVTFDASGSRDPEGEALSYTWRFGDGATGSGPRVTHTYAKGDYTATLIVRDPQGAEGRAVVRISAGNTPPQPVITAPAPGALFGVGERITLRGAATDAEDGTLSGSQLSWRVLLRHDDHTHPYERATGREVTITMPPPEDLAATTTSFLEVYLSATDSQGLSRTVRQDVHPRMVGVTFDTEPSGLKLTVNGETLTTPRTIASWVGYRLNVRADAQTTPDGRRATFAAWSDGGAAAHTITTPSAGGRYTARFDVAASGSQAVSSFTLINADTNRPIAGYDPIPDGATLDLAALPTRRLNVRANTTPARVGSVRFFLNGSLYRTENGAPYALASDTRGDYHPWTPARGTYTLRAVPYSGSSGGGAAGTAGTVRFTVR</sequence>
<dbReference type="SUPFAM" id="SSF50952">
    <property type="entry name" value="Soluble quinoprotein glucose dehydrogenase"/>
    <property type="match status" value="1"/>
</dbReference>
<gene>
    <name evidence="3" type="ordered locus">Trad_1124</name>
</gene>
<dbReference type="InterPro" id="IPR022409">
    <property type="entry name" value="PKD/Chitinase_dom"/>
</dbReference>
<dbReference type="InterPro" id="IPR000601">
    <property type="entry name" value="PKD_dom"/>
</dbReference>
<dbReference type="HOGENOM" id="CLU_012705_0_0_0"/>
<dbReference type="SUPFAM" id="SSF49299">
    <property type="entry name" value="PKD domain"/>
    <property type="match status" value="1"/>
</dbReference>
<dbReference type="PANTHER" id="PTHR19328">
    <property type="entry name" value="HEDGEHOG-INTERACTING PROTEIN"/>
    <property type="match status" value="1"/>
</dbReference>
<name>D7CVY8_TRURR</name>
<dbReference type="EMBL" id="CP002049">
    <property type="protein sequence ID" value="ADI14251.1"/>
    <property type="molecule type" value="Genomic_DNA"/>
</dbReference>
<dbReference type="STRING" id="649638.Trad_1124"/>
<evidence type="ECO:0000313" key="4">
    <source>
        <dbReference type="Proteomes" id="UP000000379"/>
    </source>
</evidence>
<dbReference type="PROSITE" id="PS50093">
    <property type="entry name" value="PKD"/>
    <property type="match status" value="1"/>
</dbReference>
<dbReference type="eggNOG" id="COG2133">
    <property type="taxonomic scope" value="Bacteria"/>
</dbReference>
<reference evidence="4" key="1">
    <citation type="submission" date="2010-05" db="EMBL/GenBank/DDBJ databases">
        <title>The complete genome of Truepera radiovictris DSM 17093.</title>
        <authorList>
            <consortium name="US DOE Joint Genome Institute (JGI-PGF)"/>
            <person name="Lucas S."/>
            <person name="Copeland A."/>
            <person name="Lapidus A."/>
            <person name="Glavina del Rio T."/>
            <person name="Dalin E."/>
            <person name="Tice H."/>
            <person name="Bruce D."/>
            <person name="Goodwin L."/>
            <person name="Pitluck S."/>
            <person name="Kyrpides N."/>
            <person name="Mavromatis K."/>
            <person name="Ovchinnikova G."/>
            <person name="Munk A.C."/>
            <person name="Detter J.C."/>
            <person name="Han C."/>
            <person name="Tapia R."/>
            <person name="Land M."/>
            <person name="Hauser L."/>
            <person name="Markowitz V."/>
            <person name="Cheng J.-F."/>
            <person name="Hugenholtz P."/>
            <person name="Woyke T."/>
            <person name="Wu D."/>
            <person name="Tindall B."/>
            <person name="Pomrenke H.G."/>
            <person name="Brambilla E."/>
            <person name="Klenk H.-P."/>
            <person name="Eisen J.A."/>
        </authorList>
    </citation>
    <scope>NUCLEOTIDE SEQUENCE [LARGE SCALE GENOMIC DNA]</scope>
    <source>
        <strain evidence="4">DSM 17093 / CIP 108686 / LMG 22925 / RQ-24</strain>
    </source>
</reference>